<keyword evidence="6 8" id="KW-1133">Transmembrane helix</keyword>
<dbReference type="AlphaFoldDB" id="A0A7S9D2A5"/>
<evidence type="ECO:0000313" key="10">
    <source>
        <dbReference type="EMBL" id="QPF89912.1"/>
    </source>
</evidence>
<evidence type="ECO:0000256" key="7">
    <source>
        <dbReference type="ARBA" id="ARBA00023136"/>
    </source>
</evidence>
<dbReference type="PANTHER" id="PTHR23502:SF132">
    <property type="entry name" value="POLYAMINE TRANSPORTER 2-RELATED"/>
    <property type="match status" value="1"/>
</dbReference>
<feature type="transmembrane region" description="Helical" evidence="8">
    <location>
        <begin position="76"/>
        <end position="99"/>
    </location>
</feature>
<organism evidence="10 11">
    <name type="scientific">Bradyrhizobium commune</name>
    <dbReference type="NCBI Taxonomy" id="83627"/>
    <lineage>
        <taxon>Bacteria</taxon>
        <taxon>Pseudomonadati</taxon>
        <taxon>Pseudomonadota</taxon>
        <taxon>Alphaproteobacteria</taxon>
        <taxon>Hyphomicrobiales</taxon>
        <taxon>Nitrobacteraceae</taxon>
        <taxon>Bradyrhizobium</taxon>
    </lineage>
</organism>
<sequence length="451" mass="45615">MRIEPETFAFTLLLGFLAAVPYSGIDINLPALAATGAALGVTASDVGLTMSAFMLSLATAPLMYGPVSDRVGRKPVLAFGLALFVAASLGCAGSTSLPALLLCRFLQGVGAAATSTTFAIIRDLFGGNAARGKIANVMVAVNVATVIAPTAGAALLAAAGWQSIYATQAGIGLALLVVVMCRFNETATIAPSGRLMPSTVIDSYHRVLMHPVALPFILVGAAGGATVFAYVTGASLYFIGAVGLPPEQYGLIFSACSAAVMIGAFLDGQLGRRGLSSARMLATGLTLSTTASVALLAMTLAGWMPTAVVVALLMAVALGFGLSVPNVMSATMQRLPEIAGAVSAAAGSIQLTAGAISSALVSVRFDGRTALSMTSVMAASSLLALGLYLLVARPAERRLQSLTIDANAAIQSPAKLLSSRDRASLALRDHASSSSSNISSTRSNGASRIGL</sequence>
<accession>A0A7S9D2A5</accession>
<dbReference type="GO" id="GO:1990961">
    <property type="term" value="P:xenobiotic detoxification by transmembrane export across the plasma membrane"/>
    <property type="evidence" value="ECO:0007669"/>
    <property type="project" value="InterPro"/>
</dbReference>
<keyword evidence="3 8" id="KW-0813">Transport</keyword>
<dbReference type="KEGG" id="bcou:IC761_25880"/>
<comment type="caution">
    <text evidence="8">Lacks conserved residue(s) required for the propagation of feature annotation.</text>
</comment>
<dbReference type="InterPro" id="IPR020846">
    <property type="entry name" value="MFS_dom"/>
</dbReference>
<keyword evidence="11" id="KW-1185">Reference proteome</keyword>
<keyword evidence="5 8" id="KW-0812">Transmembrane</keyword>
<dbReference type="InterPro" id="IPR004812">
    <property type="entry name" value="Efflux_drug-R_Bcr/CmlA"/>
</dbReference>
<evidence type="ECO:0000256" key="1">
    <source>
        <dbReference type="ARBA" id="ARBA00004651"/>
    </source>
</evidence>
<feature type="transmembrane region" description="Helical" evidence="8">
    <location>
        <begin position="307"/>
        <end position="327"/>
    </location>
</feature>
<dbReference type="GO" id="GO:0005886">
    <property type="term" value="C:plasma membrane"/>
    <property type="evidence" value="ECO:0007669"/>
    <property type="project" value="UniProtKB-SubCell"/>
</dbReference>
<feature type="transmembrane region" description="Helical" evidence="8">
    <location>
        <begin position="212"/>
        <end position="239"/>
    </location>
</feature>
<feature type="transmembrane region" description="Helical" evidence="8">
    <location>
        <begin position="280"/>
        <end position="301"/>
    </location>
</feature>
<comment type="similarity">
    <text evidence="2 8">Belongs to the major facilitator superfamily. Bcr/CmlA family.</text>
</comment>
<feature type="domain" description="Major facilitator superfamily (MFS) profile" evidence="9">
    <location>
        <begin position="7"/>
        <end position="398"/>
    </location>
</feature>
<evidence type="ECO:0000256" key="4">
    <source>
        <dbReference type="ARBA" id="ARBA00022475"/>
    </source>
</evidence>
<keyword evidence="8" id="KW-0997">Cell inner membrane</keyword>
<dbReference type="InterPro" id="IPR036259">
    <property type="entry name" value="MFS_trans_sf"/>
</dbReference>
<evidence type="ECO:0000313" key="11">
    <source>
        <dbReference type="Proteomes" id="UP000594621"/>
    </source>
</evidence>
<feature type="transmembrane region" description="Helical" evidence="8">
    <location>
        <begin position="137"/>
        <end position="159"/>
    </location>
</feature>
<dbReference type="SUPFAM" id="SSF103473">
    <property type="entry name" value="MFS general substrate transporter"/>
    <property type="match status" value="1"/>
</dbReference>
<evidence type="ECO:0000256" key="6">
    <source>
        <dbReference type="ARBA" id="ARBA00022989"/>
    </source>
</evidence>
<comment type="subcellular location">
    <subcellularLocation>
        <location evidence="8">Cell inner membrane</location>
        <topology evidence="8">Multi-pass membrane protein</topology>
    </subcellularLocation>
    <subcellularLocation>
        <location evidence="1">Cell membrane</location>
        <topology evidence="1">Multi-pass membrane protein</topology>
    </subcellularLocation>
</comment>
<feature type="transmembrane region" description="Helical" evidence="8">
    <location>
        <begin position="46"/>
        <end position="64"/>
    </location>
</feature>
<evidence type="ECO:0000256" key="3">
    <source>
        <dbReference type="ARBA" id="ARBA00022448"/>
    </source>
</evidence>
<feature type="transmembrane region" description="Helical" evidence="8">
    <location>
        <begin position="339"/>
        <end position="363"/>
    </location>
</feature>
<feature type="transmembrane region" description="Helical" evidence="8">
    <location>
        <begin position="165"/>
        <end position="184"/>
    </location>
</feature>
<dbReference type="RefSeq" id="WP_195799509.1">
    <property type="nucleotide sequence ID" value="NZ_CP061379.1"/>
</dbReference>
<name>A0A7S9D2A5_9BRAD</name>
<feature type="transmembrane region" description="Helical" evidence="8">
    <location>
        <begin position="369"/>
        <end position="391"/>
    </location>
</feature>
<evidence type="ECO:0000256" key="5">
    <source>
        <dbReference type="ARBA" id="ARBA00022692"/>
    </source>
</evidence>
<dbReference type="NCBIfam" id="TIGR00710">
    <property type="entry name" value="efflux_Bcr_CflA"/>
    <property type="match status" value="1"/>
</dbReference>
<evidence type="ECO:0000256" key="8">
    <source>
        <dbReference type="RuleBase" id="RU365088"/>
    </source>
</evidence>
<keyword evidence="7 8" id="KW-0472">Membrane</keyword>
<protein>
    <recommendedName>
        <fullName evidence="8">Bcr/CflA family efflux transporter</fullName>
    </recommendedName>
</protein>
<dbReference type="PROSITE" id="PS50850">
    <property type="entry name" value="MFS"/>
    <property type="match status" value="1"/>
</dbReference>
<dbReference type="InterPro" id="IPR011701">
    <property type="entry name" value="MFS"/>
</dbReference>
<keyword evidence="4" id="KW-1003">Cell membrane</keyword>
<dbReference type="GO" id="GO:0042910">
    <property type="term" value="F:xenobiotic transmembrane transporter activity"/>
    <property type="evidence" value="ECO:0007669"/>
    <property type="project" value="InterPro"/>
</dbReference>
<feature type="transmembrane region" description="Helical" evidence="8">
    <location>
        <begin position="251"/>
        <end position="268"/>
    </location>
</feature>
<evidence type="ECO:0000256" key="2">
    <source>
        <dbReference type="ARBA" id="ARBA00006236"/>
    </source>
</evidence>
<gene>
    <name evidence="10" type="ORF">IC761_25880</name>
</gene>
<reference evidence="10 11" key="1">
    <citation type="submission" date="2020-09" db="EMBL/GenBank/DDBJ databases">
        <title>Complete genomes of bradyrhizobia occurring on native shrubby legumes in Australia.</title>
        <authorList>
            <person name="Lafay B."/>
        </authorList>
    </citation>
    <scope>NUCLEOTIDE SEQUENCE [LARGE SCALE GENOMIC DNA]</scope>
    <source>
        <strain evidence="10 11">BDV5040</strain>
    </source>
</reference>
<proteinExistence type="inferred from homology"/>
<dbReference type="Gene3D" id="1.20.1720.10">
    <property type="entry name" value="Multidrug resistance protein D"/>
    <property type="match status" value="1"/>
</dbReference>
<feature type="transmembrane region" description="Helical" evidence="8">
    <location>
        <begin position="105"/>
        <end position="125"/>
    </location>
</feature>
<dbReference type="EMBL" id="CP061379">
    <property type="protein sequence ID" value="QPF89912.1"/>
    <property type="molecule type" value="Genomic_DNA"/>
</dbReference>
<dbReference type="Proteomes" id="UP000594621">
    <property type="component" value="Chromosome"/>
</dbReference>
<dbReference type="CDD" id="cd17320">
    <property type="entry name" value="MFS_MdfA_MDR_like"/>
    <property type="match status" value="1"/>
</dbReference>
<evidence type="ECO:0000259" key="9">
    <source>
        <dbReference type="PROSITE" id="PS50850"/>
    </source>
</evidence>
<dbReference type="Pfam" id="PF07690">
    <property type="entry name" value="MFS_1"/>
    <property type="match status" value="1"/>
</dbReference>
<dbReference type="PANTHER" id="PTHR23502">
    <property type="entry name" value="MAJOR FACILITATOR SUPERFAMILY"/>
    <property type="match status" value="1"/>
</dbReference>